<evidence type="ECO:0000256" key="1">
    <source>
        <dbReference type="SAM" id="MobiDB-lite"/>
    </source>
</evidence>
<organism evidence="2 3">
    <name type="scientific">Oculimacula yallundae</name>
    <dbReference type="NCBI Taxonomy" id="86028"/>
    <lineage>
        <taxon>Eukaryota</taxon>
        <taxon>Fungi</taxon>
        <taxon>Dikarya</taxon>
        <taxon>Ascomycota</taxon>
        <taxon>Pezizomycotina</taxon>
        <taxon>Leotiomycetes</taxon>
        <taxon>Helotiales</taxon>
        <taxon>Ploettnerulaceae</taxon>
        <taxon>Oculimacula</taxon>
    </lineage>
</organism>
<sequence length="273" mass="31011">MASSLEVMNISGGKVMVRYPVRLPPTLTTLSSEIILNILQWVPQTAFNSLVQTCVFFREFIKLWGISICNSQLFTFYPEYFELLNIQKHVNGWLVATSHWFFTAELEVRQNLHVSYGSSIPVPVYIDYTQHGRVVQRPPGISSMPQFTSLLSPGPQLLAFLNRYDLVLRASFKQMVTIDGKSVLLWVDWLTHYALQPFLRSRSKFRVASWYLAPMFVTSYDLIAASKAKIETEIAAKGDGGSLVDEVKKNTEASDVRPRRSARLMMKKSSSSD</sequence>
<keyword evidence="3" id="KW-1185">Reference proteome</keyword>
<dbReference type="EMBL" id="JAZHXI010000026">
    <property type="protein sequence ID" value="KAL2059773.1"/>
    <property type="molecule type" value="Genomic_DNA"/>
</dbReference>
<dbReference type="Proteomes" id="UP001595075">
    <property type="component" value="Unassembled WGS sequence"/>
</dbReference>
<evidence type="ECO:0000313" key="3">
    <source>
        <dbReference type="Proteomes" id="UP001595075"/>
    </source>
</evidence>
<proteinExistence type="predicted"/>
<gene>
    <name evidence="2" type="ORF">VTL71DRAFT_10157</name>
</gene>
<evidence type="ECO:0000313" key="2">
    <source>
        <dbReference type="EMBL" id="KAL2059773.1"/>
    </source>
</evidence>
<name>A0ABR4BPR8_9HELO</name>
<comment type="caution">
    <text evidence="2">The sequence shown here is derived from an EMBL/GenBank/DDBJ whole genome shotgun (WGS) entry which is preliminary data.</text>
</comment>
<accession>A0ABR4BPR8</accession>
<reference evidence="2 3" key="1">
    <citation type="journal article" date="2024" name="Commun. Biol.">
        <title>Comparative genomic analysis of thermophilic fungi reveals convergent evolutionary adaptations and gene losses.</title>
        <authorList>
            <person name="Steindorff A.S."/>
            <person name="Aguilar-Pontes M.V."/>
            <person name="Robinson A.J."/>
            <person name="Andreopoulos B."/>
            <person name="LaButti K."/>
            <person name="Kuo A."/>
            <person name="Mondo S."/>
            <person name="Riley R."/>
            <person name="Otillar R."/>
            <person name="Haridas S."/>
            <person name="Lipzen A."/>
            <person name="Grimwood J."/>
            <person name="Schmutz J."/>
            <person name="Clum A."/>
            <person name="Reid I.D."/>
            <person name="Moisan M.C."/>
            <person name="Butler G."/>
            <person name="Nguyen T.T.M."/>
            <person name="Dewar K."/>
            <person name="Conant G."/>
            <person name="Drula E."/>
            <person name="Henrissat B."/>
            <person name="Hansel C."/>
            <person name="Singer S."/>
            <person name="Hutchinson M.I."/>
            <person name="de Vries R.P."/>
            <person name="Natvig D.O."/>
            <person name="Powell A.J."/>
            <person name="Tsang A."/>
            <person name="Grigoriev I.V."/>
        </authorList>
    </citation>
    <scope>NUCLEOTIDE SEQUENCE [LARGE SCALE GENOMIC DNA]</scope>
    <source>
        <strain evidence="2 3">CBS 494.80</strain>
    </source>
</reference>
<evidence type="ECO:0008006" key="4">
    <source>
        <dbReference type="Google" id="ProtNLM"/>
    </source>
</evidence>
<feature type="compositionally biased region" description="Basic and acidic residues" evidence="1">
    <location>
        <begin position="249"/>
        <end position="258"/>
    </location>
</feature>
<protein>
    <recommendedName>
        <fullName evidence="4">F-box domain-containing protein</fullName>
    </recommendedName>
</protein>
<feature type="region of interest" description="Disordered" evidence="1">
    <location>
        <begin position="249"/>
        <end position="273"/>
    </location>
</feature>